<dbReference type="Gene3D" id="2.70.98.10">
    <property type="match status" value="1"/>
</dbReference>
<evidence type="ECO:0000256" key="11">
    <source>
        <dbReference type="PIRSR" id="PIRSR005096-3"/>
    </source>
</evidence>
<evidence type="ECO:0000256" key="9">
    <source>
        <dbReference type="PIRSR" id="PIRSR005096-1"/>
    </source>
</evidence>
<evidence type="ECO:0000256" key="5">
    <source>
        <dbReference type="ARBA" id="ARBA00014165"/>
    </source>
</evidence>
<dbReference type="EMBL" id="CP027226">
    <property type="protein sequence ID" value="AVM42634.1"/>
    <property type="molecule type" value="Genomic_DNA"/>
</dbReference>
<dbReference type="EC" id="5.1.3.3" evidence="4 8"/>
<dbReference type="GO" id="GO:0033499">
    <property type="term" value="P:galactose catabolic process via UDP-galactose, Leloir pathway"/>
    <property type="evidence" value="ECO:0007669"/>
    <property type="project" value="TreeGrafter"/>
</dbReference>
<evidence type="ECO:0000256" key="6">
    <source>
        <dbReference type="ARBA" id="ARBA00023235"/>
    </source>
</evidence>
<feature type="active site" description="Proton donor" evidence="9">
    <location>
        <position position="175"/>
    </location>
</feature>
<dbReference type="OrthoDB" id="9779408at2"/>
<dbReference type="InterPro" id="IPR018052">
    <property type="entry name" value="Ald1_epimerase_CS"/>
</dbReference>
<organism evidence="12 13">
    <name type="scientific">Fastidiosipila sanguinis</name>
    <dbReference type="NCBI Taxonomy" id="236753"/>
    <lineage>
        <taxon>Bacteria</taxon>
        <taxon>Bacillati</taxon>
        <taxon>Bacillota</taxon>
        <taxon>Clostridia</taxon>
        <taxon>Eubacteriales</taxon>
        <taxon>Oscillospiraceae</taxon>
        <taxon>Fastidiosipila</taxon>
    </lineage>
</organism>
<dbReference type="Pfam" id="PF01263">
    <property type="entry name" value="Aldose_epim"/>
    <property type="match status" value="1"/>
</dbReference>
<comment type="pathway">
    <text evidence="2 8">Carbohydrate metabolism; hexose metabolism.</text>
</comment>
<dbReference type="InterPro" id="IPR014718">
    <property type="entry name" value="GH-type_carb-bd"/>
</dbReference>
<dbReference type="InterPro" id="IPR015443">
    <property type="entry name" value="Aldose_1-epimerase"/>
</dbReference>
<dbReference type="GO" id="GO:0004034">
    <property type="term" value="F:aldose 1-epimerase activity"/>
    <property type="evidence" value="ECO:0007669"/>
    <property type="project" value="UniProtKB-EC"/>
</dbReference>
<feature type="binding site" evidence="10">
    <location>
        <position position="245"/>
    </location>
    <ligand>
        <name>beta-D-galactose</name>
        <dbReference type="ChEBI" id="CHEBI:27667"/>
    </ligand>
</feature>
<evidence type="ECO:0000256" key="1">
    <source>
        <dbReference type="ARBA" id="ARBA00001614"/>
    </source>
</evidence>
<dbReference type="SUPFAM" id="SSF74650">
    <property type="entry name" value="Galactose mutarotase-like"/>
    <property type="match status" value="1"/>
</dbReference>
<keyword evidence="13" id="KW-1185">Reference proteome</keyword>
<dbReference type="GO" id="GO:0006006">
    <property type="term" value="P:glucose metabolic process"/>
    <property type="evidence" value="ECO:0007669"/>
    <property type="project" value="TreeGrafter"/>
</dbReference>
<dbReference type="PROSITE" id="PS00545">
    <property type="entry name" value="ALDOSE_1_EPIMERASE"/>
    <property type="match status" value="1"/>
</dbReference>
<reference evidence="13" key="1">
    <citation type="submission" date="2018-02" db="EMBL/GenBank/DDBJ databases">
        <authorList>
            <person name="Holder M.E."/>
            <person name="Ajami N.J."/>
            <person name="Petrosino J.F."/>
        </authorList>
    </citation>
    <scope>NUCLEOTIDE SEQUENCE [LARGE SCALE GENOMIC DNA]</scope>
    <source>
        <strain evidence="13">CCUG 47711</strain>
    </source>
</reference>
<evidence type="ECO:0000256" key="8">
    <source>
        <dbReference type="PIRNR" id="PIRNR005096"/>
    </source>
</evidence>
<dbReference type="PIRSF" id="PIRSF005096">
    <property type="entry name" value="GALM"/>
    <property type="match status" value="1"/>
</dbReference>
<dbReference type="UniPathway" id="UPA00242"/>
<comment type="catalytic activity">
    <reaction evidence="1 8">
        <text>alpha-D-glucose = beta-D-glucose</text>
        <dbReference type="Rhea" id="RHEA:10264"/>
        <dbReference type="ChEBI" id="CHEBI:15903"/>
        <dbReference type="ChEBI" id="CHEBI:17925"/>
        <dbReference type="EC" id="5.1.3.3"/>
    </reaction>
</comment>
<feature type="binding site" evidence="11">
    <location>
        <begin position="80"/>
        <end position="81"/>
    </location>
    <ligand>
        <name>beta-D-galactose</name>
        <dbReference type="ChEBI" id="CHEBI:27667"/>
    </ligand>
</feature>
<dbReference type="CDD" id="cd09019">
    <property type="entry name" value="galactose_mutarotase_like"/>
    <property type="match status" value="1"/>
</dbReference>
<evidence type="ECO:0000256" key="10">
    <source>
        <dbReference type="PIRSR" id="PIRSR005096-2"/>
    </source>
</evidence>
<dbReference type="GO" id="GO:0030246">
    <property type="term" value="F:carbohydrate binding"/>
    <property type="evidence" value="ECO:0007669"/>
    <property type="project" value="InterPro"/>
</dbReference>
<sequence>MKEYKKLEFGKTKDGEKVDLIVLENDLGDKLELIPYGARIVALKFNENGTERNIVLERNSVKDYENGGGSLGATVGPIANRIKNAEFRFQSNLYVIEKNEGNNVVHSGDLALDYRLWDIDEVSDHEVVFSIRVNEDNYPGDLRIKVRYSFSNDRKLYIDYEATSSEDTYVNLTNHSYFNISDAETIKGLFFELNADFYTPIDDELIPTGEIAKVEGTQLDFRKLKSLKDYVEHGKEMFPATKGIDHNFVLNKEERNELSYAARLVDKETGKQLVCFTDCPGIQVYTANLLDDYECDSGRKLGEFAGICLETQFFPDFVNRAHFPAPLLKAGDEYKSSTVYVYTDWKEDFEEE</sequence>
<dbReference type="NCBIfam" id="NF008277">
    <property type="entry name" value="PRK11055.1"/>
    <property type="match status" value="1"/>
</dbReference>
<evidence type="ECO:0000313" key="13">
    <source>
        <dbReference type="Proteomes" id="UP000237947"/>
    </source>
</evidence>
<protein>
    <recommendedName>
        <fullName evidence="5 8">Aldose 1-epimerase</fullName>
        <ecNumber evidence="4 8">5.1.3.3</ecNumber>
    </recommendedName>
</protein>
<dbReference type="PANTHER" id="PTHR10091:SF0">
    <property type="entry name" value="GALACTOSE MUTAROTASE"/>
    <property type="match status" value="1"/>
</dbReference>
<keyword evidence="7 8" id="KW-0119">Carbohydrate metabolism</keyword>
<dbReference type="InterPro" id="IPR008183">
    <property type="entry name" value="Aldose_1/G6P_1-epimerase"/>
</dbReference>
<name>A0A2S0KNQ1_9FIRM</name>
<evidence type="ECO:0000256" key="7">
    <source>
        <dbReference type="ARBA" id="ARBA00023277"/>
    </source>
</evidence>
<gene>
    <name evidence="12" type="ORF">C5Q98_05145</name>
</gene>
<dbReference type="PANTHER" id="PTHR10091">
    <property type="entry name" value="ALDOSE-1-EPIMERASE"/>
    <property type="match status" value="1"/>
</dbReference>
<dbReference type="InterPro" id="IPR011013">
    <property type="entry name" value="Gal_mutarotase_sf_dom"/>
</dbReference>
<feature type="active site" description="Proton acceptor" evidence="9">
    <location>
        <position position="310"/>
    </location>
</feature>
<feature type="binding site" evidence="11">
    <location>
        <begin position="175"/>
        <end position="177"/>
    </location>
    <ligand>
        <name>beta-D-galactose</name>
        <dbReference type="ChEBI" id="CHEBI:27667"/>
    </ligand>
</feature>
<evidence type="ECO:0000256" key="2">
    <source>
        <dbReference type="ARBA" id="ARBA00005028"/>
    </source>
</evidence>
<dbReference type="AlphaFoldDB" id="A0A2S0KNQ1"/>
<keyword evidence="6 8" id="KW-0413">Isomerase</keyword>
<dbReference type="Proteomes" id="UP000237947">
    <property type="component" value="Chromosome"/>
</dbReference>
<accession>A0A2S0KNQ1</accession>
<dbReference type="InterPro" id="IPR047215">
    <property type="entry name" value="Galactose_mutarotase-like"/>
</dbReference>
<dbReference type="RefSeq" id="WP_106012588.1">
    <property type="nucleotide sequence ID" value="NZ_CP027226.1"/>
</dbReference>
<proteinExistence type="inferred from homology"/>
<dbReference type="KEGG" id="fsa:C5Q98_05145"/>
<evidence type="ECO:0000256" key="3">
    <source>
        <dbReference type="ARBA" id="ARBA00006206"/>
    </source>
</evidence>
<evidence type="ECO:0000313" key="12">
    <source>
        <dbReference type="EMBL" id="AVM42634.1"/>
    </source>
</evidence>
<evidence type="ECO:0000256" key="4">
    <source>
        <dbReference type="ARBA" id="ARBA00013185"/>
    </source>
</evidence>
<comment type="similarity">
    <text evidence="3 8">Belongs to the aldose epimerase family.</text>
</comment>